<evidence type="ECO:0000256" key="4">
    <source>
        <dbReference type="ARBA" id="ARBA00023027"/>
    </source>
</evidence>
<dbReference type="EMBL" id="JARPOI010000013">
    <property type="protein sequence ID" value="KAJ9162591.1"/>
    <property type="molecule type" value="Genomic_DNA"/>
</dbReference>
<dbReference type="PRINTS" id="PR00364">
    <property type="entry name" value="DISEASERSIST"/>
</dbReference>
<keyword evidence="11" id="KW-1185">Reference proteome</keyword>
<proteinExistence type="predicted"/>
<comment type="caution">
    <text evidence="10">The sequence shown here is derived from an EMBL/GenBank/DDBJ whole genome shotgun (WGS) entry which is preliminary data.</text>
</comment>
<dbReference type="InterPro" id="IPR027417">
    <property type="entry name" value="P-loop_NTPase"/>
</dbReference>
<dbReference type="Gene3D" id="1.10.8.430">
    <property type="entry name" value="Helical domain of apoptotic protease-activating factors"/>
    <property type="match status" value="1"/>
</dbReference>
<evidence type="ECO:0000256" key="5">
    <source>
        <dbReference type="ARBA" id="ARBA00047304"/>
    </source>
</evidence>
<evidence type="ECO:0000256" key="3">
    <source>
        <dbReference type="ARBA" id="ARBA00022737"/>
    </source>
</evidence>
<organism evidence="10 11">
    <name type="scientific">Hevea brasiliensis</name>
    <name type="common">Para rubber tree</name>
    <name type="synonym">Siphonia brasiliensis</name>
    <dbReference type="NCBI Taxonomy" id="3981"/>
    <lineage>
        <taxon>Eukaryota</taxon>
        <taxon>Viridiplantae</taxon>
        <taxon>Streptophyta</taxon>
        <taxon>Embryophyta</taxon>
        <taxon>Tracheophyta</taxon>
        <taxon>Spermatophyta</taxon>
        <taxon>Magnoliopsida</taxon>
        <taxon>eudicotyledons</taxon>
        <taxon>Gunneridae</taxon>
        <taxon>Pentapetalae</taxon>
        <taxon>rosids</taxon>
        <taxon>fabids</taxon>
        <taxon>Malpighiales</taxon>
        <taxon>Euphorbiaceae</taxon>
        <taxon>Crotonoideae</taxon>
        <taxon>Micrandreae</taxon>
        <taxon>Hevea</taxon>
    </lineage>
</organism>
<keyword evidence="3" id="KW-0677">Repeat</keyword>
<dbReference type="Gene3D" id="3.40.50.300">
    <property type="entry name" value="P-loop containing nucleotide triphosphate hydrolases"/>
    <property type="match status" value="1"/>
</dbReference>
<dbReference type="Gene3D" id="3.80.10.10">
    <property type="entry name" value="Ribonuclease Inhibitor"/>
    <property type="match status" value="2"/>
</dbReference>
<dbReference type="InterPro" id="IPR058192">
    <property type="entry name" value="WHD_ROQ1-like"/>
</dbReference>
<dbReference type="SUPFAM" id="SSF52540">
    <property type="entry name" value="P-loop containing nucleoside triphosphate hydrolases"/>
    <property type="match status" value="1"/>
</dbReference>
<evidence type="ECO:0000256" key="1">
    <source>
        <dbReference type="ARBA" id="ARBA00011982"/>
    </source>
</evidence>
<dbReference type="EC" id="3.2.2.6" evidence="1"/>
<dbReference type="InterPro" id="IPR044974">
    <property type="entry name" value="Disease_R_plants"/>
</dbReference>
<evidence type="ECO:0000259" key="9">
    <source>
        <dbReference type="Pfam" id="PF23282"/>
    </source>
</evidence>
<dbReference type="InterPro" id="IPR032675">
    <property type="entry name" value="LRR_dom_sf"/>
</dbReference>
<feature type="region of interest" description="Disordered" evidence="6">
    <location>
        <begin position="907"/>
        <end position="947"/>
    </location>
</feature>
<dbReference type="InterPro" id="IPR042197">
    <property type="entry name" value="Apaf_helical"/>
</dbReference>
<accession>A0ABQ9L7J5</accession>
<evidence type="ECO:0000259" key="8">
    <source>
        <dbReference type="Pfam" id="PF20160"/>
    </source>
</evidence>
<dbReference type="InterPro" id="IPR045344">
    <property type="entry name" value="C-JID"/>
</dbReference>
<feature type="domain" description="NB-ARC" evidence="7">
    <location>
        <begin position="34"/>
        <end position="189"/>
    </location>
</feature>
<sequence>MSSFPSCPSNPKSILVGMDSRLEELSSYMDIGVQDVRMVGICGMGGIGKTTIARTFYNSLSYQFEGSAFLANVREVSSKVGLVSLQEQLLSEILKEKKVKLWNVYNGMDMIRSKLRFKRVLIVMDDLDQLNQLQKLAGKIDWFGSGSRILVTTRDEHLLISHGVDKIYKAKGLDNTEALQLLSLRAFQNYQPPEEYEKLSSNVVHYASGLPLALEVLGSFLFGKTLDEWRAALDKMKENPEKKILDTLKISFDGLEDTEKQIFLDIACFFKGKNKDLVIKIMDGCHFYPDIGIRVLIDKSLIRIVGRRLLMHDLLQEMGWKIVRQESPKEPGKRSRLWLYQDIFHVCTRNSGTEDVEGIVLDLQRPKRASLSSKAFVKLNKLRLLIFHNVNFSEGLEYLSNDLRFLEWHGYPFKKFPKTFQSKELVEINMCYSKAKQLWKGVKQFNKLKILQLSHSQSLVKTPDFRGAPNLEELILEGCTELHEIDQSIGILDGLVLLNLKDCKMLESVPSSLYGLKTLKILNLSGCLRLDYMMEELERLESLEELDLSGTAIKQPSASLSLFKNLKMLSLRGCQRQLPETERSLLSFLPVKGSNLMGFSSLIWLDLSYCGLQEQIVPNNFSSLPSLLSLNLDGNNFHTLPASINAFPKLEQLHLDDCKMLQSLQKLPSNLNFVTAQACTSLEILDLCSLQSLRLNLSNCFKLGGNQTHNSFVFTMLRKYQKGCLSFSHREDQSSAMVPREYNLKPGFDVVVPGNEIPEWFSHQSLWLSNDYCSSATIQLPPGWVDCKWMGFAVFAVFLIKDRDSSCFYDLDLACFIKIMNNTWKHELDSRCLSMVHYLESDHTWLFYLSRNKLFDTVSQDTIRTASHIEVRFSIHGTALYVKKFGLHVVYEEEVLDSSQIIISPEDENSGVSGGAFIKRSREDGSNYSSGRGCLDKEPQAKRSKEL</sequence>
<dbReference type="Pfam" id="PF07725">
    <property type="entry name" value="LRR_3"/>
    <property type="match status" value="1"/>
</dbReference>
<evidence type="ECO:0000256" key="6">
    <source>
        <dbReference type="SAM" id="MobiDB-lite"/>
    </source>
</evidence>
<dbReference type="InterPro" id="IPR011713">
    <property type="entry name" value="Leu-rich_rpt_3"/>
</dbReference>
<evidence type="ECO:0000259" key="7">
    <source>
        <dbReference type="Pfam" id="PF00931"/>
    </source>
</evidence>
<dbReference type="InterPro" id="IPR002182">
    <property type="entry name" value="NB-ARC"/>
</dbReference>
<name>A0ABQ9L7J5_HEVBR</name>
<evidence type="ECO:0000256" key="2">
    <source>
        <dbReference type="ARBA" id="ARBA00022614"/>
    </source>
</evidence>
<keyword evidence="4" id="KW-0520">NAD</keyword>
<evidence type="ECO:0000313" key="10">
    <source>
        <dbReference type="EMBL" id="KAJ9162591.1"/>
    </source>
</evidence>
<gene>
    <name evidence="10" type="ORF">P3X46_022352</name>
</gene>
<dbReference type="PANTHER" id="PTHR11017">
    <property type="entry name" value="LEUCINE-RICH REPEAT-CONTAINING PROTEIN"/>
    <property type="match status" value="1"/>
</dbReference>
<protein>
    <recommendedName>
        <fullName evidence="1">ADP-ribosyl cyclase/cyclic ADP-ribose hydrolase</fullName>
        <ecNumber evidence="1">3.2.2.6</ecNumber>
    </recommendedName>
</protein>
<dbReference type="Pfam" id="PF00931">
    <property type="entry name" value="NB-ARC"/>
    <property type="match status" value="1"/>
</dbReference>
<feature type="domain" description="Disease resistance protein Roq1-like winged-helix" evidence="9">
    <location>
        <begin position="257"/>
        <end position="327"/>
    </location>
</feature>
<keyword evidence="2" id="KW-0433">Leucine-rich repeat</keyword>
<dbReference type="Pfam" id="PF23282">
    <property type="entry name" value="WHD_ROQ1"/>
    <property type="match status" value="1"/>
</dbReference>
<reference evidence="10" key="1">
    <citation type="journal article" date="2023" name="Plant Biotechnol. J.">
        <title>Chromosome-level wild Hevea brasiliensis genome provides new tools for genomic-assisted breeding and valuable loci to elevate rubber yield.</title>
        <authorList>
            <person name="Cheng H."/>
            <person name="Song X."/>
            <person name="Hu Y."/>
            <person name="Wu T."/>
            <person name="Yang Q."/>
            <person name="An Z."/>
            <person name="Feng S."/>
            <person name="Deng Z."/>
            <person name="Wu W."/>
            <person name="Zeng X."/>
            <person name="Tu M."/>
            <person name="Wang X."/>
            <person name="Huang H."/>
        </authorList>
    </citation>
    <scope>NUCLEOTIDE SEQUENCE</scope>
    <source>
        <strain evidence="10">MT/VB/25A 57/8</strain>
    </source>
</reference>
<dbReference type="SUPFAM" id="SSF52058">
    <property type="entry name" value="L domain-like"/>
    <property type="match status" value="1"/>
</dbReference>
<dbReference type="Proteomes" id="UP001174677">
    <property type="component" value="Chromosome 13"/>
</dbReference>
<comment type="catalytic activity">
    <reaction evidence="5">
        <text>NAD(+) + H2O = ADP-D-ribose + nicotinamide + H(+)</text>
        <dbReference type="Rhea" id="RHEA:16301"/>
        <dbReference type="ChEBI" id="CHEBI:15377"/>
        <dbReference type="ChEBI" id="CHEBI:15378"/>
        <dbReference type="ChEBI" id="CHEBI:17154"/>
        <dbReference type="ChEBI" id="CHEBI:57540"/>
        <dbReference type="ChEBI" id="CHEBI:57967"/>
        <dbReference type="EC" id="3.2.2.6"/>
    </reaction>
    <physiologicalReaction direction="left-to-right" evidence="5">
        <dbReference type="Rhea" id="RHEA:16302"/>
    </physiologicalReaction>
</comment>
<dbReference type="Pfam" id="PF20160">
    <property type="entry name" value="C-JID"/>
    <property type="match status" value="1"/>
</dbReference>
<feature type="domain" description="C-JID" evidence="8">
    <location>
        <begin position="752"/>
        <end position="895"/>
    </location>
</feature>
<dbReference type="PANTHER" id="PTHR11017:SF509">
    <property type="entry name" value="ADP-RIBOSYL CYCLASE_CYCLIC ADP-RIBOSE HYDROLASE"/>
    <property type="match status" value="1"/>
</dbReference>
<feature type="compositionally biased region" description="Basic and acidic residues" evidence="6">
    <location>
        <begin position="934"/>
        <end position="947"/>
    </location>
</feature>
<evidence type="ECO:0000313" key="11">
    <source>
        <dbReference type="Proteomes" id="UP001174677"/>
    </source>
</evidence>